<dbReference type="InterPro" id="IPR011992">
    <property type="entry name" value="EF-hand-dom_pair"/>
</dbReference>
<evidence type="ECO:0000256" key="3">
    <source>
        <dbReference type="ARBA" id="ARBA00023179"/>
    </source>
</evidence>
<dbReference type="FunFam" id="1.10.238.10:FF:000001">
    <property type="entry name" value="Calmodulin 1"/>
    <property type="match status" value="1"/>
</dbReference>
<reference evidence="5 6" key="1">
    <citation type="journal article" date="2021" name="Elife">
        <title>Chloroplast acquisition without the gene transfer in kleptoplastic sea slugs, Plakobranchus ocellatus.</title>
        <authorList>
            <person name="Maeda T."/>
            <person name="Takahashi S."/>
            <person name="Yoshida T."/>
            <person name="Shimamura S."/>
            <person name="Takaki Y."/>
            <person name="Nagai Y."/>
            <person name="Toyoda A."/>
            <person name="Suzuki Y."/>
            <person name="Arimoto A."/>
            <person name="Ishii H."/>
            <person name="Satoh N."/>
            <person name="Nishiyama T."/>
            <person name="Hasebe M."/>
            <person name="Maruyama T."/>
            <person name="Minagawa J."/>
            <person name="Obokata J."/>
            <person name="Shigenobu S."/>
        </authorList>
    </citation>
    <scope>NUCLEOTIDE SEQUENCE [LARGE SCALE GENOMIC DNA]</scope>
</reference>
<evidence type="ECO:0000259" key="4">
    <source>
        <dbReference type="PROSITE" id="PS50222"/>
    </source>
</evidence>
<evidence type="ECO:0000313" key="6">
    <source>
        <dbReference type="Proteomes" id="UP000762676"/>
    </source>
</evidence>
<dbReference type="PROSITE" id="PS00018">
    <property type="entry name" value="EF_HAND_1"/>
    <property type="match status" value="3"/>
</dbReference>
<dbReference type="InterPro" id="IPR018247">
    <property type="entry name" value="EF_Hand_1_Ca_BS"/>
</dbReference>
<feature type="domain" description="EF-hand" evidence="4">
    <location>
        <begin position="77"/>
        <end position="112"/>
    </location>
</feature>
<dbReference type="Pfam" id="PF13499">
    <property type="entry name" value="EF-hand_7"/>
    <property type="match status" value="2"/>
</dbReference>
<accession>A0AAV4H016</accession>
<keyword evidence="2" id="KW-0106">Calcium</keyword>
<evidence type="ECO:0000313" key="5">
    <source>
        <dbReference type="EMBL" id="GFR90513.1"/>
    </source>
</evidence>
<dbReference type="AlphaFoldDB" id="A0AAV4H016"/>
<dbReference type="SUPFAM" id="SSF47473">
    <property type="entry name" value="EF-hand"/>
    <property type="match status" value="1"/>
</dbReference>
<organism evidence="5 6">
    <name type="scientific">Elysia marginata</name>
    <dbReference type="NCBI Taxonomy" id="1093978"/>
    <lineage>
        <taxon>Eukaryota</taxon>
        <taxon>Metazoa</taxon>
        <taxon>Spiralia</taxon>
        <taxon>Lophotrochozoa</taxon>
        <taxon>Mollusca</taxon>
        <taxon>Gastropoda</taxon>
        <taxon>Heterobranchia</taxon>
        <taxon>Euthyneura</taxon>
        <taxon>Panpulmonata</taxon>
        <taxon>Sacoglossa</taxon>
        <taxon>Placobranchoidea</taxon>
        <taxon>Plakobranchidae</taxon>
        <taxon>Elysia</taxon>
    </lineage>
</organism>
<dbReference type="Gene3D" id="1.10.238.10">
    <property type="entry name" value="EF-hand"/>
    <property type="match status" value="2"/>
</dbReference>
<comment type="caution">
    <text evidence="5">The sequence shown here is derived from an EMBL/GenBank/DDBJ whole genome shotgun (WGS) entry which is preliminary data.</text>
</comment>
<evidence type="ECO:0000256" key="1">
    <source>
        <dbReference type="ARBA" id="ARBA00022737"/>
    </source>
</evidence>
<dbReference type="GO" id="GO:0005509">
    <property type="term" value="F:calcium ion binding"/>
    <property type="evidence" value="ECO:0007669"/>
    <property type="project" value="InterPro"/>
</dbReference>
<dbReference type="InterPro" id="IPR050145">
    <property type="entry name" value="Centrin_CML-like"/>
</dbReference>
<dbReference type="PANTHER" id="PTHR23050">
    <property type="entry name" value="CALCIUM BINDING PROTEIN"/>
    <property type="match status" value="1"/>
</dbReference>
<feature type="domain" description="EF-hand" evidence="4">
    <location>
        <begin position="113"/>
        <end position="143"/>
    </location>
</feature>
<name>A0AAV4H016_9GAST</name>
<dbReference type="InterPro" id="IPR002048">
    <property type="entry name" value="EF_hand_dom"/>
</dbReference>
<gene>
    <name evidence="5" type="ORF">ElyMa_000820800</name>
</gene>
<dbReference type="EMBL" id="BMAT01001684">
    <property type="protein sequence ID" value="GFR90513.1"/>
    <property type="molecule type" value="Genomic_DNA"/>
</dbReference>
<feature type="domain" description="EF-hand" evidence="4">
    <location>
        <begin position="6"/>
        <end position="41"/>
    </location>
</feature>
<keyword evidence="1" id="KW-0677">Repeat</keyword>
<proteinExistence type="predicted"/>
<dbReference type="SMART" id="SM00054">
    <property type="entry name" value="EFh"/>
    <property type="match status" value="4"/>
</dbReference>
<dbReference type="Proteomes" id="UP000762676">
    <property type="component" value="Unassembled WGS sequence"/>
</dbReference>
<dbReference type="PROSITE" id="PS50222">
    <property type="entry name" value="EF_HAND_2"/>
    <property type="match status" value="3"/>
</dbReference>
<protein>
    <submittedName>
        <fullName evidence="5">Calmodulin</fullName>
    </submittedName>
</protein>
<keyword evidence="3" id="KW-0514">Muscle protein</keyword>
<evidence type="ECO:0000256" key="2">
    <source>
        <dbReference type="ARBA" id="ARBA00022837"/>
    </source>
</evidence>
<sequence>MAPKKKSVNEWEEAFKLADKDGSGTLEKKELTELLKEGSCNMPESQIDNVFVYFDGPEGDQRITMEEFIKGMRNIEIFIGRLRSLFDKFDTDKSGYLDSNELRKVMEFSGHKFTDSEINDILKGADSSGDGKISFDEFLNACT</sequence>
<keyword evidence="6" id="KW-1185">Reference proteome</keyword>